<gene>
    <name evidence="3" type="ORF">QE152_g21806</name>
</gene>
<keyword evidence="3" id="KW-0255">Endonuclease</keyword>
<dbReference type="Proteomes" id="UP001458880">
    <property type="component" value="Unassembled WGS sequence"/>
</dbReference>
<evidence type="ECO:0000256" key="1">
    <source>
        <dbReference type="SAM" id="MobiDB-lite"/>
    </source>
</evidence>
<comment type="caution">
    <text evidence="3">The sequence shown here is derived from an EMBL/GenBank/DDBJ whole genome shotgun (WGS) entry which is preliminary data.</text>
</comment>
<sequence length="150" mass="17499">MVLLLNNCRAHRAASEMISGNISTTYLPPNVTSLIQFMDQGVIQNFKYFHRASFLQGLINSDLRKRFNIKDAIFEMALAWNKVKPTTLQKSWRKLWPKESWINIDHDVPVVEKITDQIITELAIENQQEFQPQNLETDDEEERTDALHIT</sequence>
<organism evidence="3 4">
    <name type="scientific">Popillia japonica</name>
    <name type="common">Japanese beetle</name>
    <dbReference type="NCBI Taxonomy" id="7064"/>
    <lineage>
        <taxon>Eukaryota</taxon>
        <taxon>Metazoa</taxon>
        <taxon>Ecdysozoa</taxon>
        <taxon>Arthropoda</taxon>
        <taxon>Hexapoda</taxon>
        <taxon>Insecta</taxon>
        <taxon>Pterygota</taxon>
        <taxon>Neoptera</taxon>
        <taxon>Endopterygota</taxon>
        <taxon>Coleoptera</taxon>
        <taxon>Polyphaga</taxon>
        <taxon>Scarabaeiformia</taxon>
        <taxon>Scarabaeidae</taxon>
        <taxon>Rutelinae</taxon>
        <taxon>Popillia</taxon>
    </lineage>
</organism>
<dbReference type="GO" id="GO:0005634">
    <property type="term" value="C:nucleus"/>
    <property type="evidence" value="ECO:0007669"/>
    <property type="project" value="TreeGrafter"/>
</dbReference>
<keyword evidence="4" id="KW-1185">Reference proteome</keyword>
<proteinExistence type="predicted"/>
<evidence type="ECO:0000313" key="3">
    <source>
        <dbReference type="EMBL" id="KAK9720951.1"/>
    </source>
</evidence>
<feature type="domain" description="DDE-1" evidence="2">
    <location>
        <begin position="2"/>
        <end position="92"/>
    </location>
</feature>
<dbReference type="PANTHER" id="PTHR19303">
    <property type="entry name" value="TRANSPOSON"/>
    <property type="match status" value="1"/>
</dbReference>
<keyword evidence="3" id="KW-0540">Nuclease</keyword>
<accession>A0AAW1KMG0</accession>
<dbReference type="InterPro" id="IPR004875">
    <property type="entry name" value="DDE_SF_endonuclease_dom"/>
</dbReference>
<protein>
    <submittedName>
        <fullName evidence="3">DDE superfamily endonuclease</fullName>
    </submittedName>
</protein>
<feature type="region of interest" description="Disordered" evidence="1">
    <location>
        <begin position="130"/>
        <end position="150"/>
    </location>
</feature>
<dbReference type="EMBL" id="JASPKY010000205">
    <property type="protein sequence ID" value="KAK9720951.1"/>
    <property type="molecule type" value="Genomic_DNA"/>
</dbReference>
<dbReference type="PANTHER" id="PTHR19303:SF16">
    <property type="entry name" value="JERKY PROTEIN HOMOLOG-LIKE"/>
    <property type="match status" value="1"/>
</dbReference>
<dbReference type="Pfam" id="PF03184">
    <property type="entry name" value="DDE_1"/>
    <property type="match status" value="1"/>
</dbReference>
<dbReference type="GO" id="GO:0004519">
    <property type="term" value="F:endonuclease activity"/>
    <property type="evidence" value="ECO:0007669"/>
    <property type="project" value="UniProtKB-KW"/>
</dbReference>
<dbReference type="GO" id="GO:0003677">
    <property type="term" value="F:DNA binding"/>
    <property type="evidence" value="ECO:0007669"/>
    <property type="project" value="TreeGrafter"/>
</dbReference>
<dbReference type="InterPro" id="IPR050863">
    <property type="entry name" value="CenT-Element_Derived"/>
</dbReference>
<evidence type="ECO:0000259" key="2">
    <source>
        <dbReference type="Pfam" id="PF03184"/>
    </source>
</evidence>
<keyword evidence="3" id="KW-0378">Hydrolase</keyword>
<evidence type="ECO:0000313" key="4">
    <source>
        <dbReference type="Proteomes" id="UP001458880"/>
    </source>
</evidence>
<name>A0AAW1KMG0_POPJA</name>
<dbReference type="AlphaFoldDB" id="A0AAW1KMG0"/>
<reference evidence="3 4" key="1">
    <citation type="journal article" date="2024" name="BMC Genomics">
        <title>De novo assembly and annotation of Popillia japonica's genome with initial clues to its potential as an invasive pest.</title>
        <authorList>
            <person name="Cucini C."/>
            <person name="Boschi S."/>
            <person name="Funari R."/>
            <person name="Cardaioli E."/>
            <person name="Iannotti N."/>
            <person name="Marturano G."/>
            <person name="Paoli F."/>
            <person name="Bruttini M."/>
            <person name="Carapelli A."/>
            <person name="Frati F."/>
            <person name="Nardi F."/>
        </authorList>
    </citation>
    <scope>NUCLEOTIDE SEQUENCE [LARGE SCALE GENOMIC DNA]</scope>
    <source>
        <strain evidence="3">DMR45628</strain>
    </source>
</reference>